<feature type="region of interest" description="Disordered" evidence="9">
    <location>
        <begin position="375"/>
        <end position="411"/>
    </location>
</feature>
<gene>
    <name evidence="13" type="ORF">niasHS_014905</name>
</gene>
<evidence type="ECO:0000256" key="6">
    <source>
        <dbReference type="ARBA" id="ARBA00023242"/>
    </source>
</evidence>
<dbReference type="InterPro" id="IPR012317">
    <property type="entry name" value="Poly(ADP-ribose)pol_cat_dom"/>
</dbReference>
<evidence type="ECO:0000259" key="12">
    <source>
        <dbReference type="PROSITE" id="PS51977"/>
    </source>
</evidence>
<evidence type="ECO:0000256" key="8">
    <source>
        <dbReference type="RuleBase" id="RU362114"/>
    </source>
</evidence>
<dbReference type="GO" id="GO:0016779">
    <property type="term" value="F:nucleotidyltransferase activity"/>
    <property type="evidence" value="ECO:0007669"/>
    <property type="project" value="UniProtKB-KW"/>
</dbReference>
<proteinExistence type="predicted"/>
<evidence type="ECO:0000256" key="1">
    <source>
        <dbReference type="ARBA" id="ARBA00004123"/>
    </source>
</evidence>
<keyword evidence="3 8" id="KW-0808">Transferase</keyword>
<dbReference type="InterPro" id="IPR050800">
    <property type="entry name" value="ARTD/PARP"/>
</dbReference>
<organism evidence="13 14">
    <name type="scientific">Heterodera schachtii</name>
    <name type="common">Sugarbeet cyst nematode worm</name>
    <name type="synonym">Tylenchus schachtii</name>
    <dbReference type="NCBI Taxonomy" id="97005"/>
    <lineage>
        <taxon>Eukaryota</taxon>
        <taxon>Metazoa</taxon>
        <taxon>Ecdysozoa</taxon>
        <taxon>Nematoda</taxon>
        <taxon>Chromadorea</taxon>
        <taxon>Rhabditida</taxon>
        <taxon>Tylenchina</taxon>
        <taxon>Tylenchomorpha</taxon>
        <taxon>Tylenchoidea</taxon>
        <taxon>Heteroderidae</taxon>
        <taxon>Heteroderinae</taxon>
        <taxon>Heterodera</taxon>
    </lineage>
</organism>
<protein>
    <recommendedName>
        <fullName evidence="8">Poly [ADP-ribose] polymerase</fullName>
        <shortName evidence="8">PARP</shortName>
        <ecNumber evidence="8">2.4.2.-</ecNumber>
    </recommendedName>
</protein>
<dbReference type="InterPro" id="IPR008893">
    <property type="entry name" value="WGR_domain"/>
</dbReference>
<feature type="compositionally biased region" description="Basic and acidic residues" evidence="9">
    <location>
        <begin position="20"/>
        <end position="53"/>
    </location>
</feature>
<comment type="catalytic activity">
    <reaction evidence="7">
        <text>NAD(+) + (ADP-D-ribosyl)n-acceptor = nicotinamide + (ADP-D-ribosyl)n+1-acceptor + H(+).</text>
        <dbReference type="EC" id="2.4.2.30"/>
    </reaction>
</comment>
<feature type="compositionally biased region" description="Basic and acidic residues" evidence="9">
    <location>
        <begin position="1"/>
        <end position="12"/>
    </location>
</feature>
<keyword evidence="14" id="KW-1185">Reference proteome</keyword>
<keyword evidence="2 8" id="KW-0328">Glycosyltransferase</keyword>
<evidence type="ECO:0000256" key="7">
    <source>
        <dbReference type="ARBA" id="ARBA00033987"/>
    </source>
</evidence>
<feature type="domain" description="PARP alpha-helical" evidence="11">
    <location>
        <begin position="200"/>
        <end position="317"/>
    </location>
</feature>
<dbReference type="EC" id="2.4.2.-" evidence="8"/>
<keyword evidence="5 8" id="KW-0520">NAD</keyword>
<dbReference type="Proteomes" id="UP001620645">
    <property type="component" value="Unassembled WGS sequence"/>
</dbReference>
<dbReference type="CDD" id="cd01437">
    <property type="entry name" value="parp_like"/>
    <property type="match status" value="1"/>
</dbReference>
<evidence type="ECO:0000259" key="10">
    <source>
        <dbReference type="PROSITE" id="PS51059"/>
    </source>
</evidence>
<dbReference type="InterPro" id="IPR036930">
    <property type="entry name" value="WGR_dom_sf"/>
</dbReference>
<feature type="region of interest" description="Disordered" evidence="9">
    <location>
        <begin position="1"/>
        <end position="56"/>
    </location>
</feature>
<dbReference type="GO" id="GO:0005634">
    <property type="term" value="C:nucleus"/>
    <property type="evidence" value="ECO:0007669"/>
    <property type="project" value="UniProtKB-SubCell"/>
</dbReference>
<evidence type="ECO:0000256" key="3">
    <source>
        <dbReference type="ARBA" id="ARBA00022679"/>
    </source>
</evidence>
<sequence length="575" mass="66105">MDKKMKEMEQKTTKTKRRKKETENEGTNRKKPKDSEKENLDGRISKRDKRQSEEAAVDAECAELRGKAKVFVDGKGRRYDVMLSQTNIQQNNNKFYLIQLLCDQTTANEFWLWFRWGRVGFKGQTNLVPFGTDFDGALELFHRKFTDKTQNDFLTDIKKFKKVAGKYDLIKIDHSREVTTETESDKKVRRKVAKTEAKALQKMDERVRTLLDTICDLKAMESDARQLEYDFKRIPLGKITKEQLRFGYEALGRIERHVQKGTFGRDFVEAMNDYYTRIPHSFGMRTPPPIKSPEELKRENELLEMLTGIEITVSNIGADPLECHYARLRWDLIPLEKEDANYKIVEEYLQGTHGPTHDKYRMKVRNVFELSAKGTADDGEKRNGVEEKRKSANNGKGKGEKRKTQNEQKGRIGNRKLLWHGSRLANWYSILAKGLRIAPPEAPSTGFMFGKGLYFADISSKSANYSLSDPKKPGFLLLSAVALGEAVELKEADSKMHQKLPKGKNSVRGVGHYVPHPNGRKTIDGDVEVPCGKPIKNTEADDETSLIYNEFVVYSLDQIQERFLVEVQYEFDFGL</sequence>
<dbReference type="Pfam" id="PF05406">
    <property type="entry name" value="WGR"/>
    <property type="match status" value="1"/>
</dbReference>
<dbReference type="InterPro" id="IPR036616">
    <property type="entry name" value="Poly(ADP-ribose)pol_reg_dom_sf"/>
</dbReference>
<feature type="compositionally biased region" description="Basic and acidic residues" evidence="9">
    <location>
        <begin position="375"/>
        <end position="390"/>
    </location>
</feature>
<dbReference type="SMART" id="SM00773">
    <property type="entry name" value="WGR"/>
    <property type="match status" value="1"/>
</dbReference>
<dbReference type="Pfam" id="PF02877">
    <property type="entry name" value="PARP_reg"/>
    <property type="match status" value="1"/>
</dbReference>
<dbReference type="InterPro" id="IPR004102">
    <property type="entry name" value="Poly(ADP-ribose)pol_reg_dom"/>
</dbReference>
<dbReference type="SUPFAM" id="SSF56399">
    <property type="entry name" value="ADP-ribosylation"/>
    <property type="match status" value="1"/>
</dbReference>
<dbReference type="PROSITE" id="PS51059">
    <property type="entry name" value="PARP_CATALYTIC"/>
    <property type="match status" value="1"/>
</dbReference>
<keyword evidence="6" id="KW-0539">Nucleus</keyword>
<evidence type="ECO:0000256" key="9">
    <source>
        <dbReference type="SAM" id="MobiDB-lite"/>
    </source>
</evidence>
<evidence type="ECO:0000256" key="4">
    <source>
        <dbReference type="ARBA" id="ARBA00022695"/>
    </source>
</evidence>
<dbReference type="PROSITE" id="PS51977">
    <property type="entry name" value="WGR"/>
    <property type="match status" value="1"/>
</dbReference>
<dbReference type="PANTHER" id="PTHR10459:SF60">
    <property type="entry name" value="POLY [ADP-RIBOSE] POLYMERASE 2"/>
    <property type="match status" value="1"/>
</dbReference>
<dbReference type="GO" id="GO:0003950">
    <property type="term" value="F:NAD+ poly-ADP-ribosyltransferase activity"/>
    <property type="evidence" value="ECO:0007669"/>
    <property type="project" value="UniProtKB-UniRule"/>
</dbReference>
<keyword evidence="4" id="KW-0548">Nucleotidyltransferase</keyword>
<comment type="subcellular location">
    <subcellularLocation>
        <location evidence="1">Nucleus</location>
    </subcellularLocation>
</comment>
<dbReference type="SUPFAM" id="SSF142921">
    <property type="entry name" value="WGR domain-like"/>
    <property type="match status" value="1"/>
</dbReference>
<feature type="domain" description="WGR" evidence="12">
    <location>
        <begin position="67"/>
        <end position="167"/>
    </location>
</feature>
<evidence type="ECO:0000256" key="2">
    <source>
        <dbReference type="ARBA" id="ARBA00022676"/>
    </source>
</evidence>
<dbReference type="SUPFAM" id="SSF47587">
    <property type="entry name" value="Domain of poly(ADP-ribose) polymerase"/>
    <property type="match status" value="1"/>
</dbReference>
<evidence type="ECO:0000259" key="11">
    <source>
        <dbReference type="PROSITE" id="PS51060"/>
    </source>
</evidence>
<dbReference type="PROSITE" id="PS51060">
    <property type="entry name" value="PARP_ALPHA_HD"/>
    <property type="match status" value="1"/>
</dbReference>
<evidence type="ECO:0000313" key="14">
    <source>
        <dbReference type="Proteomes" id="UP001620645"/>
    </source>
</evidence>
<dbReference type="Gene3D" id="3.90.228.10">
    <property type="match status" value="1"/>
</dbReference>
<evidence type="ECO:0000256" key="5">
    <source>
        <dbReference type="ARBA" id="ARBA00023027"/>
    </source>
</evidence>
<accession>A0ABD2IT82</accession>
<reference evidence="13 14" key="1">
    <citation type="submission" date="2024-10" db="EMBL/GenBank/DDBJ databases">
        <authorList>
            <person name="Kim D."/>
        </authorList>
    </citation>
    <scope>NUCLEOTIDE SEQUENCE [LARGE SCALE GENOMIC DNA]</scope>
    <source>
        <strain evidence="13">Taebaek</strain>
    </source>
</reference>
<dbReference type="PANTHER" id="PTHR10459">
    <property type="entry name" value="DNA LIGASE"/>
    <property type="match status" value="1"/>
</dbReference>
<name>A0ABD2IT82_HETSC</name>
<evidence type="ECO:0000313" key="13">
    <source>
        <dbReference type="EMBL" id="KAL3080800.1"/>
    </source>
</evidence>
<dbReference type="AlphaFoldDB" id="A0ABD2IT82"/>
<dbReference type="Pfam" id="PF00644">
    <property type="entry name" value="PARP"/>
    <property type="match status" value="1"/>
</dbReference>
<dbReference type="Gene3D" id="1.20.142.10">
    <property type="entry name" value="Poly(ADP-ribose) polymerase, regulatory domain"/>
    <property type="match status" value="1"/>
</dbReference>
<dbReference type="EMBL" id="JBICCN010000286">
    <property type="protein sequence ID" value="KAL3080800.1"/>
    <property type="molecule type" value="Genomic_DNA"/>
</dbReference>
<comment type="caution">
    <text evidence="13">The sequence shown here is derived from an EMBL/GenBank/DDBJ whole genome shotgun (WGS) entry which is preliminary data.</text>
</comment>
<feature type="domain" description="PARP catalytic" evidence="10">
    <location>
        <begin position="319"/>
        <end position="575"/>
    </location>
</feature>